<keyword evidence="7 11" id="KW-0328">Glycosyltransferase</keyword>
<keyword evidence="11" id="KW-0963">Cytoplasm</keyword>
<dbReference type="KEGG" id="bnm:BALAC2494_02024"/>
<dbReference type="InterPro" id="IPR001348">
    <property type="entry name" value="ATP_PRibTrfase_HisG"/>
</dbReference>
<dbReference type="NCBIfam" id="TIGR00070">
    <property type="entry name" value="hisG"/>
    <property type="match status" value="1"/>
</dbReference>
<sequence length="295" mass="32392">MRRKRGEEVGGIMLRIAVPNKGMLSEPAWAMLSEAGYTLRSNPRQLVVEDPDNDVELFYLRPLDIAVYVGMGTIDVGITGHDLLLNSGTDAQEEMNLGFGGSTFRFAAPQDSPITTLDDVEGKRVGTSFDKLVHDYLTEHGINATPIHLDGAVESSVQLGVADLIADVVSTGTTLRNAGLRIFGEPILHSEAVLIRSPRLDPQDERLERLERRLHGVLTAKRYVLMDFDIPVEKISAAVQITPGFESPTISPLHDKQWAAVRVMVPKAKVNQLMDQLYEVGARGIIVTAIQATRM</sequence>
<dbReference type="InterPro" id="IPR011322">
    <property type="entry name" value="N-reg_PII-like_a/b"/>
</dbReference>
<accession>A0A806FJP4</accession>
<dbReference type="AlphaFoldDB" id="A0A806FJP4"/>
<comment type="subcellular location">
    <subcellularLocation>
        <location evidence="11">Cytoplasm</location>
    </subcellularLocation>
</comment>
<dbReference type="PANTHER" id="PTHR21403">
    <property type="entry name" value="ATP PHOSPHORIBOSYLTRANSFERASE ATP-PRTASE"/>
    <property type="match status" value="1"/>
</dbReference>
<dbReference type="EMBL" id="CP002915">
    <property type="protein sequence ID" value="AEK30249.1"/>
    <property type="molecule type" value="Genomic_DNA"/>
</dbReference>
<evidence type="ECO:0000256" key="9">
    <source>
        <dbReference type="ARBA" id="ARBA00023102"/>
    </source>
</evidence>
<organism evidence="14 15">
    <name type="scientific">Bifidobacterium animalis subsp. lactis CNCM I-2494</name>
    <dbReference type="NCBI Taxonomy" id="1042403"/>
    <lineage>
        <taxon>Bacteria</taxon>
        <taxon>Bacillati</taxon>
        <taxon>Actinomycetota</taxon>
        <taxon>Actinomycetes</taxon>
        <taxon>Bifidobacteriales</taxon>
        <taxon>Bifidobacteriaceae</taxon>
        <taxon>Bifidobacterium</taxon>
    </lineage>
</organism>
<evidence type="ECO:0000256" key="5">
    <source>
        <dbReference type="ARBA" id="ARBA00020998"/>
    </source>
</evidence>
<comment type="function">
    <text evidence="10 11">Catalyzes the condensation of ATP and 5-phosphoribose 1-diphosphate to form N'-(5'-phosphoribosyl)-ATP (PR-ATP). Has a crucial role in the pathway because the rate of histidine biosynthesis seems to be controlled primarily by regulation of HisG enzymatic activity.</text>
</comment>
<keyword evidence="6 11" id="KW-0028">Amino-acid biosynthesis</keyword>
<dbReference type="SUPFAM" id="SSF54913">
    <property type="entry name" value="GlnB-like"/>
    <property type="match status" value="1"/>
</dbReference>
<evidence type="ECO:0000256" key="1">
    <source>
        <dbReference type="ARBA" id="ARBA00000915"/>
    </source>
</evidence>
<keyword evidence="11" id="KW-0067">ATP-binding</keyword>
<keyword evidence="11" id="KW-0460">Magnesium</keyword>
<dbReference type="Pfam" id="PF01634">
    <property type="entry name" value="HisG"/>
    <property type="match status" value="1"/>
</dbReference>
<dbReference type="GO" id="GO:0003879">
    <property type="term" value="F:ATP phosphoribosyltransferase activity"/>
    <property type="evidence" value="ECO:0007669"/>
    <property type="project" value="UniProtKB-UniRule"/>
</dbReference>
<evidence type="ECO:0000256" key="4">
    <source>
        <dbReference type="ARBA" id="ARBA00011946"/>
    </source>
</evidence>
<dbReference type="NCBIfam" id="TIGR03455">
    <property type="entry name" value="HisG_C-term"/>
    <property type="match status" value="1"/>
</dbReference>
<feature type="domain" description="ATP phosphoribosyltransferase catalytic" evidence="12">
    <location>
        <begin position="61"/>
        <end position="215"/>
    </location>
</feature>
<keyword evidence="11" id="KW-0547">Nucleotide-binding</keyword>
<comment type="activity regulation">
    <text evidence="11">Feedback inhibited by histidine.</text>
</comment>
<dbReference type="GO" id="GO:0000287">
    <property type="term" value="F:magnesium ion binding"/>
    <property type="evidence" value="ECO:0007669"/>
    <property type="project" value="UniProtKB-UniRule"/>
</dbReference>
<dbReference type="EC" id="2.4.2.17" evidence="4 11"/>
<keyword evidence="9 11" id="KW-0368">Histidine biosynthesis</keyword>
<evidence type="ECO:0000259" key="13">
    <source>
        <dbReference type="Pfam" id="PF08029"/>
    </source>
</evidence>
<protein>
    <recommendedName>
        <fullName evidence="5 11">ATP phosphoribosyltransferase</fullName>
        <shortName evidence="11">ATP-PRT</shortName>
        <shortName evidence="11">ATP-PRTase</shortName>
        <ecNumber evidence="4 11">2.4.2.17</ecNumber>
    </recommendedName>
</protein>
<dbReference type="GO" id="GO:0005737">
    <property type="term" value="C:cytoplasm"/>
    <property type="evidence" value="ECO:0007669"/>
    <property type="project" value="UniProtKB-SubCell"/>
</dbReference>
<comment type="catalytic activity">
    <reaction evidence="1 11">
        <text>1-(5-phospho-beta-D-ribosyl)-ATP + diphosphate = 5-phospho-alpha-D-ribose 1-diphosphate + ATP</text>
        <dbReference type="Rhea" id="RHEA:18473"/>
        <dbReference type="ChEBI" id="CHEBI:30616"/>
        <dbReference type="ChEBI" id="CHEBI:33019"/>
        <dbReference type="ChEBI" id="CHEBI:58017"/>
        <dbReference type="ChEBI" id="CHEBI:73183"/>
        <dbReference type="EC" id="2.4.2.17"/>
    </reaction>
</comment>
<dbReference type="SUPFAM" id="SSF53850">
    <property type="entry name" value="Periplasmic binding protein-like II"/>
    <property type="match status" value="1"/>
</dbReference>
<dbReference type="PANTHER" id="PTHR21403:SF8">
    <property type="entry name" value="ATP PHOSPHORIBOSYLTRANSFERASE"/>
    <property type="match status" value="1"/>
</dbReference>
<dbReference type="UniPathway" id="UPA00031">
    <property type="reaction ID" value="UER00006"/>
</dbReference>
<dbReference type="InterPro" id="IPR020621">
    <property type="entry name" value="ATP-PRT_HisG_long"/>
</dbReference>
<comment type="similarity">
    <text evidence="3 11">Belongs to the ATP phosphoribosyltransferase family. Long subfamily.</text>
</comment>
<evidence type="ECO:0000256" key="11">
    <source>
        <dbReference type="HAMAP-Rule" id="MF_00079"/>
    </source>
</evidence>
<evidence type="ECO:0000313" key="15">
    <source>
        <dbReference type="Proteomes" id="UP000008394"/>
    </source>
</evidence>
<dbReference type="Pfam" id="PF08029">
    <property type="entry name" value="HisG_C"/>
    <property type="match status" value="1"/>
</dbReference>
<comment type="pathway">
    <text evidence="2 11">Amino-acid biosynthesis; L-histidine biosynthesis; L-histidine from 5-phospho-alpha-D-ribose 1-diphosphate: step 1/9.</text>
</comment>
<evidence type="ECO:0000256" key="2">
    <source>
        <dbReference type="ARBA" id="ARBA00004667"/>
    </source>
</evidence>
<dbReference type="InterPro" id="IPR013820">
    <property type="entry name" value="ATP_PRibTrfase_cat"/>
</dbReference>
<name>A0A806FJP4_BIFAN</name>
<evidence type="ECO:0000313" key="14">
    <source>
        <dbReference type="EMBL" id="AEK30249.1"/>
    </source>
</evidence>
<dbReference type="PROSITE" id="PS01316">
    <property type="entry name" value="ATP_P_PHORIBOSYLTR"/>
    <property type="match status" value="1"/>
</dbReference>
<keyword evidence="8 11" id="KW-0808">Transferase</keyword>
<dbReference type="GO" id="GO:0005524">
    <property type="term" value="F:ATP binding"/>
    <property type="evidence" value="ECO:0007669"/>
    <property type="project" value="UniProtKB-KW"/>
</dbReference>
<dbReference type="GO" id="GO:0000105">
    <property type="term" value="P:L-histidine biosynthetic process"/>
    <property type="evidence" value="ECO:0007669"/>
    <property type="project" value="UniProtKB-UniRule"/>
</dbReference>
<evidence type="ECO:0000256" key="6">
    <source>
        <dbReference type="ARBA" id="ARBA00022605"/>
    </source>
</evidence>
<comment type="cofactor">
    <cofactor evidence="11">
        <name>Mg(2+)</name>
        <dbReference type="ChEBI" id="CHEBI:18420"/>
    </cofactor>
</comment>
<proteinExistence type="inferred from homology"/>
<evidence type="ECO:0000256" key="7">
    <source>
        <dbReference type="ARBA" id="ARBA00022676"/>
    </source>
</evidence>
<dbReference type="InterPro" id="IPR013115">
    <property type="entry name" value="HisG_C"/>
</dbReference>
<dbReference type="Gene3D" id="3.40.190.10">
    <property type="entry name" value="Periplasmic binding protein-like II"/>
    <property type="match status" value="2"/>
</dbReference>
<evidence type="ECO:0000256" key="3">
    <source>
        <dbReference type="ARBA" id="ARBA00007955"/>
    </source>
</evidence>
<dbReference type="InterPro" id="IPR018198">
    <property type="entry name" value="ATP_PRibTrfase_CS"/>
</dbReference>
<dbReference type="HAMAP" id="MF_00079">
    <property type="entry name" value="HisG_Long"/>
    <property type="match status" value="1"/>
</dbReference>
<dbReference type="InterPro" id="IPR015867">
    <property type="entry name" value="N-reg_PII/ATP_PRibTrfase_C"/>
</dbReference>
<evidence type="ECO:0000256" key="8">
    <source>
        <dbReference type="ARBA" id="ARBA00022679"/>
    </source>
</evidence>
<evidence type="ECO:0000259" key="12">
    <source>
        <dbReference type="Pfam" id="PF01634"/>
    </source>
</evidence>
<dbReference type="Proteomes" id="UP000008394">
    <property type="component" value="Chromosome"/>
</dbReference>
<gene>
    <name evidence="11" type="primary">hisG</name>
    <name evidence="14" type="ORF">BALAC2494_02024</name>
</gene>
<feature type="domain" description="Histidine biosynthesis HisG C-terminal" evidence="13">
    <location>
        <begin position="220"/>
        <end position="291"/>
    </location>
</feature>
<evidence type="ECO:0000256" key="10">
    <source>
        <dbReference type="ARBA" id="ARBA00024861"/>
    </source>
</evidence>
<reference evidence="14 15" key="1">
    <citation type="journal article" date="2011" name="J. Bacteriol.">
        <title>Genome Sequence of the Probiotic Strain Bifidobacterium animalis subsp. lactis CNCM I-2494.</title>
        <authorList>
            <person name="Chervaux C."/>
            <person name="Grimaldi C."/>
            <person name="Bolotin A."/>
            <person name="Quinquis B."/>
            <person name="Legrain-Raspaud S."/>
            <person name="van Hylckama Vlieg J.E."/>
            <person name="Denariaz G."/>
            <person name="Smokvina T."/>
        </authorList>
    </citation>
    <scope>NUCLEOTIDE SEQUENCE [LARGE SCALE GENOMIC DNA]</scope>
    <source>
        <strain evidence="14 15">CNCM I-2494</strain>
    </source>
</reference>
<dbReference type="Gene3D" id="3.30.70.120">
    <property type="match status" value="1"/>
</dbReference>
<keyword evidence="11" id="KW-0479">Metal-binding</keyword>